<gene>
    <name evidence="1" type="ORF">ABID12_001729</name>
</gene>
<accession>A0ABV2IA49</accession>
<sequence>MKMEGRKEARITALIAAMVVEHVLRHDIAPGVHHIEQILSIEMLTPHIPDEAGITFKM</sequence>
<proteinExistence type="predicted"/>
<dbReference type="RefSeq" id="WP_354433868.1">
    <property type="nucleotide sequence ID" value="NZ_JBEPLY010000004.1"/>
</dbReference>
<protein>
    <submittedName>
        <fullName evidence="1">Uncharacterized protein</fullName>
    </submittedName>
</protein>
<dbReference type="EMBL" id="JBEPLY010000004">
    <property type="protein sequence ID" value="MET3599790.1"/>
    <property type="molecule type" value="Genomic_DNA"/>
</dbReference>
<dbReference type="Proteomes" id="UP001549164">
    <property type="component" value="Unassembled WGS sequence"/>
</dbReference>
<comment type="caution">
    <text evidence="1">The sequence shown here is derived from an EMBL/GenBank/DDBJ whole genome shotgun (WGS) entry which is preliminary data.</text>
</comment>
<evidence type="ECO:0000313" key="2">
    <source>
        <dbReference type="Proteomes" id="UP001549164"/>
    </source>
</evidence>
<evidence type="ECO:0000313" key="1">
    <source>
        <dbReference type="EMBL" id="MET3599790.1"/>
    </source>
</evidence>
<reference evidence="1 2" key="1">
    <citation type="submission" date="2024-06" db="EMBL/GenBank/DDBJ databases">
        <title>Genomic Encyclopedia of Type Strains, Phase IV (KMG-IV): sequencing the most valuable type-strain genomes for metagenomic binning, comparative biology and taxonomic classification.</title>
        <authorList>
            <person name="Goeker M."/>
        </authorList>
    </citation>
    <scope>NUCLEOTIDE SEQUENCE [LARGE SCALE GENOMIC DNA]</scope>
    <source>
        <strain evidence="1 2">DSM 28102</strain>
    </source>
</reference>
<organism evidence="1 2">
    <name type="scientific">Martelella mangrovi</name>
    <dbReference type="NCBI Taxonomy" id="1397477"/>
    <lineage>
        <taxon>Bacteria</taxon>
        <taxon>Pseudomonadati</taxon>
        <taxon>Pseudomonadota</taxon>
        <taxon>Alphaproteobacteria</taxon>
        <taxon>Hyphomicrobiales</taxon>
        <taxon>Aurantimonadaceae</taxon>
        <taxon>Martelella</taxon>
    </lineage>
</organism>
<name>A0ABV2IA49_9HYPH</name>
<keyword evidence="2" id="KW-1185">Reference proteome</keyword>